<proteinExistence type="inferred from homology"/>
<evidence type="ECO:0000256" key="2">
    <source>
        <dbReference type="HAMAP-Rule" id="MF_00338"/>
    </source>
</evidence>
<organism evidence="3 4">
    <name type="scientific">Olivibacter domesticus</name>
    <name type="common">Pseudosphingobacterium domesticum</name>
    <dbReference type="NCBI Taxonomy" id="407022"/>
    <lineage>
        <taxon>Bacteria</taxon>
        <taxon>Pseudomonadati</taxon>
        <taxon>Bacteroidota</taxon>
        <taxon>Sphingobacteriia</taxon>
        <taxon>Sphingobacteriales</taxon>
        <taxon>Sphingobacteriaceae</taxon>
        <taxon>Olivibacter</taxon>
    </lineage>
</organism>
<protein>
    <recommendedName>
        <fullName evidence="2">UPF0145 protein SAMN05661044_01091</fullName>
    </recommendedName>
</protein>
<dbReference type="InterPro" id="IPR002765">
    <property type="entry name" value="UPF0145_YbjQ-like"/>
</dbReference>
<reference evidence="4" key="1">
    <citation type="submission" date="2016-10" db="EMBL/GenBank/DDBJ databases">
        <authorList>
            <person name="Varghese N."/>
            <person name="Submissions S."/>
        </authorList>
    </citation>
    <scope>NUCLEOTIDE SEQUENCE [LARGE SCALE GENOMIC DNA]</scope>
    <source>
        <strain evidence="4">DSM 18733</strain>
    </source>
</reference>
<dbReference type="STRING" id="407022.SAMN05661044_01091"/>
<dbReference type="PANTHER" id="PTHR34068">
    <property type="entry name" value="UPF0145 PROTEIN YBJQ"/>
    <property type="match status" value="1"/>
</dbReference>
<dbReference type="SUPFAM" id="SSF117782">
    <property type="entry name" value="YbjQ-like"/>
    <property type="match status" value="1"/>
</dbReference>
<evidence type="ECO:0000256" key="1">
    <source>
        <dbReference type="ARBA" id="ARBA00010751"/>
    </source>
</evidence>
<dbReference type="Pfam" id="PF01906">
    <property type="entry name" value="YbjQ_1"/>
    <property type="match status" value="1"/>
</dbReference>
<gene>
    <name evidence="3" type="ORF">SAMN05661044_01091</name>
</gene>
<evidence type="ECO:0000313" key="3">
    <source>
        <dbReference type="EMBL" id="SEK76599.1"/>
    </source>
</evidence>
<dbReference type="PANTHER" id="PTHR34068:SF1">
    <property type="entry name" value="UPF0145 PROTEIN YBJQ"/>
    <property type="match status" value="1"/>
</dbReference>
<dbReference type="AlphaFoldDB" id="A0A1H7JPQ3"/>
<name>A0A1H7JPQ3_OLID1</name>
<dbReference type="EMBL" id="FOAF01000001">
    <property type="protein sequence ID" value="SEK76599.1"/>
    <property type="molecule type" value="Genomic_DNA"/>
</dbReference>
<comment type="similarity">
    <text evidence="1 2">Belongs to the UPF0145 family.</text>
</comment>
<keyword evidence="4" id="KW-1185">Reference proteome</keyword>
<dbReference type="Gene3D" id="3.30.110.70">
    <property type="entry name" value="Hypothetical protein apc22750. Chain B"/>
    <property type="match status" value="1"/>
</dbReference>
<evidence type="ECO:0000313" key="4">
    <source>
        <dbReference type="Proteomes" id="UP000199421"/>
    </source>
</evidence>
<dbReference type="HAMAP" id="MF_00338">
    <property type="entry name" value="UPF0145"/>
    <property type="match status" value="1"/>
</dbReference>
<dbReference type="RefSeq" id="WP_202907740.1">
    <property type="nucleotide sequence ID" value="NZ_FOAF01000001.1"/>
</dbReference>
<sequence>MNKIITTTTNTLEGWTIEEYHEPITANVVVGSNVFSDFAAGWTDFFGGRSSTYERKLQSIYKQAIETLSDRAQRLGANCIVGLRIDIDEISGKGTQMFMITALGTPVRAFKEGEKQSLKTGKSVDGNLVKDKIDAKIMIDTHMASPKLSSISEAKINFILEKRFPEFAPLVLSITQHNYDSAEAETKERLKRLYKYFGVIDSNLASAMLFDELQSPEISNGYRTILKKIIIAYDLIDYESVLKILKNENNEIAKTALDFVKANKLNYTVEDKALLTEIKQTAAERFKPVIEYTTKKKIFSSSENEVWKCIYSNLNEASRADVLRVQKITMASKRMRPVHRRLLG</sequence>
<dbReference type="InterPro" id="IPR035439">
    <property type="entry name" value="UPF0145_dom_sf"/>
</dbReference>
<dbReference type="Proteomes" id="UP000199421">
    <property type="component" value="Unassembled WGS sequence"/>
</dbReference>
<accession>A0A1H7JPQ3</accession>